<accession>A0A1C3UJI3</accession>
<name>A0A1C3UJI3_9HYPH</name>
<dbReference type="GO" id="GO:0009306">
    <property type="term" value="P:protein secretion"/>
    <property type="evidence" value="ECO:0007669"/>
    <property type="project" value="InterPro"/>
</dbReference>
<feature type="domain" description="Translocation and assembly module TamB C-terminal" evidence="6">
    <location>
        <begin position="1048"/>
        <end position="1396"/>
    </location>
</feature>
<evidence type="ECO:0000256" key="1">
    <source>
        <dbReference type="ARBA" id="ARBA00004167"/>
    </source>
</evidence>
<feature type="transmembrane region" description="Helical" evidence="5">
    <location>
        <begin position="12"/>
        <end position="36"/>
    </location>
</feature>
<proteinExistence type="predicted"/>
<dbReference type="InterPro" id="IPR007452">
    <property type="entry name" value="TamB_C"/>
</dbReference>
<evidence type="ECO:0000256" key="3">
    <source>
        <dbReference type="ARBA" id="ARBA00022989"/>
    </source>
</evidence>
<organism evidence="7 8">
    <name type="scientific">Rhizobium lusitanum</name>
    <dbReference type="NCBI Taxonomy" id="293958"/>
    <lineage>
        <taxon>Bacteria</taxon>
        <taxon>Pseudomonadati</taxon>
        <taxon>Pseudomonadota</taxon>
        <taxon>Alphaproteobacteria</taxon>
        <taxon>Hyphomicrobiales</taxon>
        <taxon>Rhizobiaceae</taxon>
        <taxon>Rhizobium/Agrobacterium group</taxon>
        <taxon>Rhizobium</taxon>
    </lineage>
</organism>
<dbReference type="Pfam" id="PF04357">
    <property type="entry name" value="TamB"/>
    <property type="match status" value="1"/>
</dbReference>
<keyword evidence="3 5" id="KW-1133">Transmembrane helix</keyword>
<keyword evidence="4 5" id="KW-0472">Membrane</keyword>
<sequence>MSILIRILGKLARWIAYAVVAILLLVIAAVLVVGLVPSATGYAVDQVAKLASTPDRTIIIAAPSGLLSGNLKVGSITVADTKGVFAKVQNLAVDWSPVSLLTGTFHADRVAADVVDFQRLPVSTTAPAQEPQAASNSSSGFSLPIAIDIGAIALPDLRIGQAVTGQDFVLAADGKVKANSSSIGLTLNASRHDVPDAKLSADIAFAPTENQLKLKTQISEPRDGMLAGLLHLPGSPAINIDLSGEGPLSNWAGKLQAALDGKPTVAINGHHSLSADGLHHIDVKGGGDVDSLLPPTMRPLFTGQTTIDLSATFDGKGKIDIQTGNLATGSVVIAASGTLDPAGNNSLNANLIGTSGPVDFRWPMEDGEVRALISRVDIALTGAAQSVKIDAKAALDSASAPQGQIGQVNFSARSDAFNLATMSGPLQLRLVVGQTAFLSPDLNRLIRAPISLTAPLQISPDTIGFNNTTLESASIGGTVNGKYTLSTKALTGNFKLFALPGVLPDSVSNKFEGTISMEGQVGGTVPTKMTLSNLAVKSNVAEISGNVALNDQSLTSDLSGKLLDLSKLIPNAEGQADIGLKAKGPLTALGIDATVKAVNVKLAGRLLDTLDIDVTGTADPKAPQANIQASGAIDGKPIRINADAVSKDDRTSIPSLSAEIGANKLQGKLDLSPSFEPSGALTFDLPDLGLLAALAGQKAEGDLKGSLDIASANGKIGLKVNANGNGIRRDDLVISKPAVALSVDDLKAFSANGSIRAAAIASGSNRIADLGLTFTQQGNRTDFDLKSTYDNAPLTASGNVETAGGQTTISLDTFAGAPRTIPVKLASPTKIVVKDGAAALNGLTIQTGGGSVTVDGTAGQALNINAKIANLPASLANVFAPTLSAEGVISGTVTVTGKATSPVVAFQTNWSGAATSQTKSAGLAPLGIKADGKFADNVVTINTNLTGQNGLALNGGGTIAIAGSKAMSLKFSGNLPFDALAGQLAAQGMVMTGTARIDMQVAGTTAAPAVTGTISTDGAKLVDVRRNLTLNGLAVTVTLDGKQAVISRLSGNLASGGSISGTGTVGITPDGGFPADIQVKFNNATYVDGTLVAATVNGTLGIKGPMLTAPMLTGNLRINKASITIPEKLPASLSEINIKHKNASAAVNAQFKDQKPEAPRSKSTTLGIDLQLEAPSQIFVRGRGIDAELGGNISVRGTASEPVVSGGFTMRRGRLTILSRRLDFTDTSKITFGGDLIPALNMEATSSVSSTTITVDVTGLATDPQIGFSSSPALPQDEVLAQLIFGQSMSKLSAMQIAQLADAASQLAGGRSTSLFEGLRSHLGVDDLDISTDANGQAQVGAGKYLNKRTYIELQQGAANKTKAIINLDVGRGVKLRGAAGSDGAGEAGIVYEHEY</sequence>
<evidence type="ECO:0000313" key="8">
    <source>
        <dbReference type="Proteomes" id="UP000199205"/>
    </source>
</evidence>
<dbReference type="Proteomes" id="UP000199205">
    <property type="component" value="Unassembled WGS sequence"/>
</dbReference>
<evidence type="ECO:0000313" key="7">
    <source>
        <dbReference type="EMBL" id="SCB15589.1"/>
    </source>
</evidence>
<comment type="subcellular location">
    <subcellularLocation>
        <location evidence="1">Membrane</location>
        <topology evidence="1">Single-pass membrane protein</topology>
    </subcellularLocation>
</comment>
<dbReference type="PANTHER" id="PTHR36985:SF1">
    <property type="entry name" value="TRANSLOCATION AND ASSEMBLY MODULE SUBUNIT TAMB"/>
    <property type="match status" value="1"/>
</dbReference>
<dbReference type="GO" id="GO:0005886">
    <property type="term" value="C:plasma membrane"/>
    <property type="evidence" value="ECO:0007669"/>
    <property type="project" value="InterPro"/>
</dbReference>
<evidence type="ECO:0000259" key="6">
    <source>
        <dbReference type="Pfam" id="PF04357"/>
    </source>
</evidence>
<dbReference type="OrthoDB" id="7784409at2"/>
<keyword evidence="2 5" id="KW-0812">Transmembrane</keyword>
<evidence type="ECO:0000256" key="5">
    <source>
        <dbReference type="SAM" id="Phobius"/>
    </source>
</evidence>
<dbReference type="EMBL" id="FMAF01000002">
    <property type="protein sequence ID" value="SCB15589.1"/>
    <property type="molecule type" value="Genomic_DNA"/>
</dbReference>
<dbReference type="PANTHER" id="PTHR36985">
    <property type="entry name" value="TRANSLOCATION AND ASSEMBLY MODULE SUBUNIT TAMB"/>
    <property type="match status" value="1"/>
</dbReference>
<protein>
    <submittedName>
        <fullName evidence="7">Autotransporter secretion inner membrane protein TamB</fullName>
    </submittedName>
</protein>
<evidence type="ECO:0000256" key="4">
    <source>
        <dbReference type="ARBA" id="ARBA00023136"/>
    </source>
</evidence>
<dbReference type="RefSeq" id="WP_092573218.1">
    <property type="nucleotide sequence ID" value="NZ_FMAF01000002.1"/>
</dbReference>
<gene>
    <name evidence="7" type="ORF">GA0061101_102501</name>
</gene>
<reference evidence="7 8" key="1">
    <citation type="submission" date="2016-08" db="EMBL/GenBank/DDBJ databases">
        <authorList>
            <person name="Seilhamer J.J."/>
        </authorList>
    </citation>
    <scope>NUCLEOTIDE SEQUENCE [LARGE SCALE GENOMIC DNA]</scope>
    <source>
        <strain evidence="7 8">P1-7</strain>
    </source>
</reference>
<evidence type="ECO:0000256" key="2">
    <source>
        <dbReference type="ARBA" id="ARBA00022692"/>
    </source>
</evidence>